<accession>A0A1Z4BL78</accession>
<evidence type="ECO:0000313" key="2">
    <source>
        <dbReference type="Proteomes" id="UP000197007"/>
    </source>
</evidence>
<proteinExistence type="predicted"/>
<sequence>MVKPRWCNPRGQYKNQQNIIIQLNKNERFMEWQRIIITISLITLLFGCNPSENYLKNHKVFPYSEEIVQEKKYKISVQEANDLYVKYLYDNKKSKDLDYDETLLSPTLIIDDHYVYSFQNLVMQKVAVFGIWINANTGEITTNDESIWLEEKDIVSFKK</sequence>
<reference evidence="2" key="1">
    <citation type="submission" date="2017-06" db="EMBL/GenBank/DDBJ databases">
        <title>Complete genome sequence of Capnocytophaga sp. KCOM 1579 (=ChDC OS43) isolated from a human refractory periapical abscess lesion.</title>
        <authorList>
            <person name="Kook J.-K."/>
            <person name="Park S.-N."/>
            <person name="Lim Y.K."/>
            <person name="Roh H."/>
        </authorList>
    </citation>
    <scope>NUCLEOTIDE SEQUENCE [LARGE SCALE GENOMIC DNA]</scope>
    <source>
        <strain evidence="2">ChDC OS43</strain>
    </source>
</reference>
<name>A0A1Z4BL78_9FLAO</name>
<organism evidence="1 2">
    <name type="scientific">Capnocytophaga endodontalis</name>
    <dbReference type="NCBI Taxonomy" id="2708117"/>
    <lineage>
        <taxon>Bacteria</taxon>
        <taxon>Pseudomonadati</taxon>
        <taxon>Bacteroidota</taxon>
        <taxon>Flavobacteriia</taxon>
        <taxon>Flavobacteriales</taxon>
        <taxon>Flavobacteriaceae</taxon>
        <taxon>Capnocytophaga</taxon>
    </lineage>
</organism>
<dbReference type="AlphaFoldDB" id="A0A1Z4BL78"/>
<dbReference type="KEGG" id="capn:CBG49_02410"/>
<keyword evidence="2" id="KW-1185">Reference proteome</keyword>
<dbReference type="EMBL" id="CP022022">
    <property type="protein sequence ID" value="ASF42033.1"/>
    <property type="molecule type" value="Genomic_DNA"/>
</dbReference>
<dbReference type="Proteomes" id="UP000197007">
    <property type="component" value="Chromosome"/>
</dbReference>
<evidence type="ECO:0000313" key="1">
    <source>
        <dbReference type="EMBL" id="ASF42033.1"/>
    </source>
</evidence>
<protein>
    <submittedName>
        <fullName evidence="1">Uncharacterized protein</fullName>
    </submittedName>
</protein>
<gene>
    <name evidence="1" type="ORF">CBG49_02410</name>
</gene>